<dbReference type="EMBL" id="UOFL01000241">
    <property type="protein sequence ID" value="VAW82345.1"/>
    <property type="molecule type" value="Genomic_DNA"/>
</dbReference>
<dbReference type="CDD" id="cd04843">
    <property type="entry name" value="Peptidases_S8_11"/>
    <property type="match status" value="1"/>
</dbReference>
<keyword evidence="3 7" id="KW-0378">Hydrolase</keyword>
<feature type="domain" description="Peptidase S8/S53" evidence="6">
    <location>
        <begin position="140"/>
        <end position="380"/>
    </location>
</feature>
<dbReference type="Gene3D" id="3.40.50.200">
    <property type="entry name" value="Peptidase S8/S53 domain"/>
    <property type="match status" value="1"/>
</dbReference>
<dbReference type="EC" id="3.4.24.3" evidence="7"/>
<proteinExistence type="inferred from homology"/>
<dbReference type="GO" id="GO:0006508">
    <property type="term" value="P:proteolysis"/>
    <property type="evidence" value="ECO:0007669"/>
    <property type="project" value="UniProtKB-KW"/>
</dbReference>
<organism evidence="7">
    <name type="scientific">hydrothermal vent metagenome</name>
    <dbReference type="NCBI Taxonomy" id="652676"/>
    <lineage>
        <taxon>unclassified sequences</taxon>
        <taxon>metagenomes</taxon>
        <taxon>ecological metagenomes</taxon>
    </lineage>
</organism>
<evidence type="ECO:0000259" key="6">
    <source>
        <dbReference type="Pfam" id="PF00082"/>
    </source>
</evidence>
<feature type="region of interest" description="Disordered" evidence="5">
    <location>
        <begin position="67"/>
        <end position="90"/>
    </location>
</feature>
<dbReference type="InterPro" id="IPR023828">
    <property type="entry name" value="Peptidase_S8_Ser-AS"/>
</dbReference>
<evidence type="ECO:0000256" key="3">
    <source>
        <dbReference type="ARBA" id="ARBA00022801"/>
    </source>
</evidence>
<dbReference type="InterPro" id="IPR000209">
    <property type="entry name" value="Peptidase_S8/S53_dom"/>
</dbReference>
<comment type="similarity">
    <text evidence="1">Belongs to the peptidase S8 family.</text>
</comment>
<keyword evidence="2" id="KW-0645">Protease</keyword>
<dbReference type="AlphaFoldDB" id="A0A3B0YN51"/>
<name>A0A3B0YN51_9ZZZZ</name>
<evidence type="ECO:0000256" key="2">
    <source>
        <dbReference type="ARBA" id="ARBA00022670"/>
    </source>
</evidence>
<reference evidence="7" key="1">
    <citation type="submission" date="2018-06" db="EMBL/GenBank/DDBJ databases">
        <authorList>
            <person name="Zhirakovskaya E."/>
        </authorList>
    </citation>
    <scope>NUCLEOTIDE SEQUENCE</scope>
</reference>
<evidence type="ECO:0000313" key="7">
    <source>
        <dbReference type="EMBL" id="VAW82345.1"/>
    </source>
</evidence>
<gene>
    <name evidence="7" type="ORF">MNBD_GAMMA12-952</name>
</gene>
<dbReference type="PROSITE" id="PS00138">
    <property type="entry name" value="SUBTILASE_SER"/>
    <property type="match status" value="1"/>
</dbReference>
<accession>A0A3B0YN51</accession>
<dbReference type="GO" id="GO:0004252">
    <property type="term" value="F:serine-type endopeptidase activity"/>
    <property type="evidence" value="ECO:0007669"/>
    <property type="project" value="InterPro"/>
</dbReference>
<dbReference type="GO" id="GO:0004222">
    <property type="term" value="F:metalloendopeptidase activity"/>
    <property type="evidence" value="ECO:0007669"/>
    <property type="project" value="UniProtKB-EC"/>
</dbReference>
<keyword evidence="4" id="KW-0720">Serine protease</keyword>
<evidence type="ECO:0000256" key="5">
    <source>
        <dbReference type="SAM" id="MobiDB-lite"/>
    </source>
</evidence>
<dbReference type="InterPro" id="IPR050131">
    <property type="entry name" value="Peptidase_S8_subtilisin-like"/>
</dbReference>
<evidence type="ECO:0000256" key="1">
    <source>
        <dbReference type="ARBA" id="ARBA00011073"/>
    </source>
</evidence>
<dbReference type="Pfam" id="PF00082">
    <property type="entry name" value="Peptidase_S8"/>
    <property type="match status" value="1"/>
</dbReference>
<dbReference type="SUPFAM" id="SSF52743">
    <property type="entry name" value="Subtilisin-like"/>
    <property type="match status" value="1"/>
</dbReference>
<dbReference type="InterPro" id="IPR034073">
    <property type="entry name" value="Subtilisin_DY-like_dom"/>
</dbReference>
<evidence type="ECO:0000256" key="4">
    <source>
        <dbReference type="ARBA" id="ARBA00022825"/>
    </source>
</evidence>
<protein>
    <submittedName>
        <fullName evidence="7">Microbial collagenase</fullName>
        <ecNumber evidence="7">3.4.24.3</ecNumber>
    </submittedName>
</protein>
<dbReference type="PANTHER" id="PTHR43806:SF11">
    <property type="entry name" value="CEREVISIN-RELATED"/>
    <property type="match status" value="1"/>
</dbReference>
<dbReference type="InterPro" id="IPR036852">
    <property type="entry name" value="Peptidase_S8/S53_dom_sf"/>
</dbReference>
<dbReference type="PROSITE" id="PS51892">
    <property type="entry name" value="SUBTILASE"/>
    <property type="match status" value="1"/>
</dbReference>
<sequence length="529" mass="56468">MHSTVRVKKSGEIRGLTAKARELDPNYQPGPILKYLEVVCPNEYDVDKVLESLIAWATIHTAWVAPQPQQPPVVDPSDDPRSPNQGYLDPAPDGIDAEFAWTIHGGDGANQGFVDIEWGWTLNHEDLTAHSITLLSGLNNGYEGHGTAVLGEVAAVDNTVGCVGITPELDSVNVIGQWRTATDYDIADAILDASDRMDFGEVLLFEAHNDYNGFTLVPVEAYDDTFEMIRLATALSIIVVEAGGNGGEDLDLVTNPAGDNFFDPSDEFFWDSGAIIVGAASSAAPHTRMVFSSHGARIDCYGWGQNVNSTGDGWTGTSTTVYTGTFGGTSSASPIIAGAALSVQGVAEAGFGLRFSPMQMREILTNPATSTASNDPAVDRIGVMPNLRAIIENEEINLRPDVYIRDYIGDDGDAHSSSISASPDVILVPATVGDPNAAFGQGSGTENDNTLGHEVTGGQDNFIYVRCLNRGGGDGTNTTARIFWSPPSTLVTPDMWTPVGSVTLPKVPMRNCEYLNTLLNISKAYDHLL</sequence>
<dbReference type="PANTHER" id="PTHR43806">
    <property type="entry name" value="PEPTIDASE S8"/>
    <property type="match status" value="1"/>
</dbReference>